<dbReference type="Pfam" id="PF03883">
    <property type="entry name" value="H2O2_YaaD"/>
    <property type="match status" value="1"/>
</dbReference>
<dbReference type="Proteomes" id="UP001500620">
    <property type="component" value="Unassembled WGS sequence"/>
</dbReference>
<dbReference type="RefSeq" id="WP_345131290.1">
    <property type="nucleotide sequence ID" value="NZ_BAABAT010000017.1"/>
</dbReference>
<proteinExistence type="predicted"/>
<organism evidence="1 2">
    <name type="scientific">Dactylosporangium darangshiense</name>
    <dbReference type="NCBI Taxonomy" id="579108"/>
    <lineage>
        <taxon>Bacteria</taxon>
        <taxon>Bacillati</taxon>
        <taxon>Actinomycetota</taxon>
        <taxon>Actinomycetes</taxon>
        <taxon>Micromonosporales</taxon>
        <taxon>Micromonosporaceae</taxon>
        <taxon>Dactylosporangium</taxon>
    </lineage>
</organism>
<comment type="caution">
    <text evidence="1">The sequence shown here is derived from an EMBL/GenBank/DDBJ whole genome shotgun (WGS) entry which is preliminary data.</text>
</comment>
<sequence length="246" mass="26214">MLILLPPSEGKADAPKRGNAVELERLTLPELRDARRAVLDDLVKLSADPEAALSTLGLTPGLAGEIDRNARLETAPAVPAGKLYTGVLYDALDLATLDAAAKRRAGKQLLIFSGLWGVVGIGDRIPAYRCSIGVRLPSTGPLAGHWRKALDGALDELAGDELVLDLRSSAYAGMWVPRNGVTVRVLHGGKVVSHFNKATKGRIVRALLASGARPRNAAKLTEALRALGYRVEETGSEQLDIHVEQL</sequence>
<evidence type="ECO:0000313" key="1">
    <source>
        <dbReference type="EMBL" id="GAA4254239.1"/>
    </source>
</evidence>
<dbReference type="InterPro" id="IPR005583">
    <property type="entry name" value="YaaA"/>
</dbReference>
<gene>
    <name evidence="1" type="primary">yaaA</name>
    <name evidence="1" type="ORF">GCM10022255_058190</name>
</gene>
<keyword evidence="2" id="KW-1185">Reference proteome</keyword>
<dbReference type="PANTHER" id="PTHR30283:SF4">
    <property type="entry name" value="PEROXIDE STRESS RESISTANCE PROTEIN YAAA"/>
    <property type="match status" value="1"/>
</dbReference>
<protein>
    <submittedName>
        <fullName evidence="1">Peroxide stress protein YaaA</fullName>
    </submittedName>
</protein>
<evidence type="ECO:0000313" key="2">
    <source>
        <dbReference type="Proteomes" id="UP001500620"/>
    </source>
</evidence>
<dbReference type="EMBL" id="BAABAT010000017">
    <property type="protein sequence ID" value="GAA4254239.1"/>
    <property type="molecule type" value="Genomic_DNA"/>
</dbReference>
<accession>A0ABP8DER0</accession>
<reference evidence="2" key="1">
    <citation type="journal article" date="2019" name="Int. J. Syst. Evol. Microbiol.">
        <title>The Global Catalogue of Microorganisms (GCM) 10K type strain sequencing project: providing services to taxonomists for standard genome sequencing and annotation.</title>
        <authorList>
            <consortium name="The Broad Institute Genomics Platform"/>
            <consortium name="The Broad Institute Genome Sequencing Center for Infectious Disease"/>
            <person name="Wu L."/>
            <person name="Ma J."/>
        </authorList>
    </citation>
    <scope>NUCLEOTIDE SEQUENCE [LARGE SCALE GENOMIC DNA]</scope>
    <source>
        <strain evidence="2">JCM 17441</strain>
    </source>
</reference>
<dbReference type="PANTHER" id="PTHR30283">
    <property type="entry name" value="PEROXIDE STRESS RESPONSE PROTEIN YAAA"/>
    <property type="match status" value="1"/>
</dbReference>
<name>A0ABP8DER0_9ACTN</name>